<dbReference type="InterPro" id="IPR058240">
    <property type="entry name" value="rSAM_sf"/>
</dbReference>
<dbReference type="InterPro" id="IPR050377">
    <property type="entry name" value="Radical_SAM_PqqE_MftC-like"/>
</dbReference>
<evidence type="ECO:0000313" key="1">
    <source>
        <dbReference type="EMBL" id="NUT88924.1"/>
    </source>
</evidence>
<organism evidence="1 2">
    <name type="scientific">Pseudomonas corrugata</name>
    <dbReference type="NCBI Taxonomy" id="47879"/>
    <lineage>
        <taxon>Bacteria</taxon>
        <taxon>Pseudomonadati</taxon>
        <taxon>Pseudomonadota</taxon>
        <taxon>Gammaproteobacteria</taxon>
        <taxon>Pseudomonadales</taxon>
        <taxon>Pseudomonadaceae</taxon>
        <taxon>Pseudomonas</taxon>
    </lineage>
</organism>
<proteinExistence type="predicted"/>
<reference evidence="1 2" key="1">
    <citation type="journal article" date="2020" name="Front. Plant Sci.">
        <title>Isolation of Rhizosphere Bacteria That Improve Quality and Water Stress Tolerance in Greenhouse Ornamentals.</title>
        <authorList>
            <person name="Nordstedt N.P."/>
            <person name="Jones M.L."/>
        </authorList>
    </citation>
    <scope>NUCLEOTIDE SEQUENCE [LARGE SCALE GENOMIC DNA]</scope>
    <source>
        <strain evidence="1 2">C7D2</strain>
    </source>
</reference>
<sequence length="378" mass="42964">MGGFEWVAGRPERARAFFDYLRKQVLPIRPSQYDLSNTCNLVCEGCLFFAGSDYEGHVPVTDLEQIDRFFAAEAARGVNYAEVAGAEPSLVESKLVVMARHIPKGVIYTNGTRKLTRELNYRLQISLWGLPEESAKLRGANIFAKQVRNYGNDPRAIFVYTVTRQNIESIPEMARLCADNGLRLSFNHYSPTSDYLNRMKDENIGRSDYFRFSDSEDNLLLGPEELARSQALIGEAMENHPQFILYDRHFNEWVHRAEGLYDIDPATGIATNCAARVTPNYRHFHVDLQDAGEVKCCTPNIDCQACRLYAQSLGSILQHRTGRSRKGSDFESWMGLWRLWHLLFWGDLPAEFDDLKKPADNALIPVHTVEHSTFSSLG</sequence>
<comment type="caution">
    <text evidence="1">The sequence shown here is derived from an EMBL/GenBank/DDBJ whole genome shotgun (WGS) entry which is preliminary data.</text>
</comment>
<evidence type="ECO:0000313" key="2">
    <source>
        <dbReference type="Proteomes" id="UP000536720"/>
    </source>
</evidence>
<dbReference type="Gene3D" id="3.20.20.70">
    <property type="entry name" value="Aldolase class I"/>
    <property type="match status" value="1"/>
</dbReference>
<protein>
    <submittedName>
        <fullName evidence="1">Radical SAM protein</fullName>
    </submittedName>
</protein>
<accession>A0A7Y5Z9Q4</accession>
<dbReference type="PANTHER" id="PTHR11228:SF7">
    <property type="entry name" value="PQQA PEPTIDE CYCLASE"/>
    <property type="match status" value="1"/>
</dbReference>
<dbReference type="AlphaFoldDB" id="A0A7Y5Z9Q4"/>
<dbReference type="Proteomes" id="UP000536720">
    <property type="component" value="Unassembled WGS sequence"/>
</dbReference>
<name>A0A7Y5Z9Q4_9PSED</name>
<dbReference type="SUPFAM" id="SSF102114">
    <property type="entry name" value="Radical SAM enzymes"/>
    <property type="match status" value="1"/>
</dbReference>
<dbReference type="EMBL" id="JABFMR010000022">
    <property type="protein sequence ID" value="NUT88924.1"/>
    <property type="molecule type" value="Genomic_DNA"/>
</dbReference>
<gene>
    <name evidence="1" type="ORF">HNO91_21060</name>
</gene>
<dbReference type="RefSeq" id="WP_175363531.1">
    <property type="nucleotide sequence ID" value="NZ_JABFMR010000022.1"/>
</dbReference>
<dbReference type="PANTHER" id="PTHR11228">
    <property type="entry name" value="RADICAL SAM DOMAIN PROTEIN"/>
    <property type="match status" value="1"/>
</dbReference>
<dbReference type="InterPro" id="IPR013785">
    <property type="entry name" value="Aldolase_TIM"/>
</dbReference>